<dbReference type="Proteomes" id="UP000326711">
    <property type="component" value="Chromosome"/>
</dbReference>
<accession>A0A5J6Z8W2</accession>
<keyword evidence="2" id="KW-0732">Signal</keyword>
<evidence type="ECO:0000313" key="4">
    <source>
        <dbReference type="Proteomes" id="UP000326711"/>
    </source>
</evidence>
<feature type="compositionally biased region" description="Polar residues" evidence="1">
    <location>
        <begin position="91"/>
        <end position="100"/>
    </location>
</feature>
<dbReference type="PROSITE" id="PS51257">
    <property type="entry name" value="PROKAR_LIPOPROTEIN"/>
    <property type="match status" value="1"/>
</dbReference>
<evidence type="ECO:0000256" key="1">
    <source>
        <dbReference type="SAM" id="MobiDB-lite"/>
    </source>
</evidence>
<protein>
    <recommendedName>
        <fullName evidence="5">Secreted protein</fullName>
    </recommendedName>
</protein>
<keyword evidence="4" id="KW-1185">Reference proteome</keyword>
<gene>
    <name evidence="3" type="ORF">CUROG_06350</name>
</gene>
<evidence type="ECO:0000313" key="3">
    <source>
        <dbReference type="EMBL" id="QFQ02632.1"/>
    </source>
</evidence>
<dbReference type="KEGG" id="cuo:CUROG_06350"/>
<feature type="compositionally biased region" description="Polar residues" evidence="1">
    <location>
        <begin position="41"/>
        <end position="53"/>
    </location>
</feature>
<feature type="chain" id="PRO_5038887646" description="Secreted protein" evidence="2">
    <location>
        <begin position="18"/>
        <end position="212"/>
    </location>
</feature>
<feature type="compositionally biased region" description="Low complexity" evidence="1">
    <location>
        <begin position="79"/>
        <end position="89"/>
    </location>
</feature>
<evidence type="ECO:0000256" key="2">
    <source>
        <dbReference type="SAM" id="SignalP"/>
    </source>
</evidence>
<name>A0A5J6Z8W2_9CORY</name>
<evidence type="ECO:0008006" key="5">
    <source>
        <dbReference type="Google" id="ProtNLM"/>
    </source>
</evidence>
<dbReference type="RefSeq" id="WP_151902974.1">
    <property type="nucleotide sequence ID" value="NZ_CP045032.1"/>
</dbReference>
<organism evidence="3 4">
    <name type="scientific">Corynebacterium urogenitale</name>
    <dbReference type="NCBI Taxonomy" id="2487892"/>
    <lineage>
        <taxon>Bacteria</taxon>
        <taxon>Bacillati</taxon>
        <taxon>Actinomycetota</taxon>
        <taxon>Actinomycetes</taxon>
        <taxon>Mycobacteriales</taxon>
        <taxon>Corynebacteriaceae</taxon>
        <taxon>Corynebacterium</taxon>
    </lineage>
</organism>
<sequence precursor="true">MKKLSLIPIVIATLSLAACSGATDTDEQTSNMVDAWTAAVNDQATSHSSQASSKPAPADELDSTEGTVAEPQPTMPDSAVAAQAPADAAPMQNTAQTGSQKEALDSIVRNNFAIDEKVTISGEPATMCLRGDGYNVNVLAAGPTTSCEFAKATMTELTRRAGAPSNDLRNSVGGAFDVKSSVTNETYSMECGVDADRLITCRGGDNASVYLY</sequence>
<feature type="region of interest" description="Disordered" evidence="1">
    <location>
        <begin position="41"/>
        <end position="101"/>
    </location>
</feature>
<dbReference type="EMBL" id="CP045032">
    <property type="protein sequence ID" value="QFQ02632.1"/>
    <property type="molecule type" value="Genomic_DNA"/>
</dbReference>
<proteinExistence type="predicted"/>
<dbReference type="OrthoDB" id="4424744at2"/>
<feature type="signal peptide" evidence="2">
    <location>
        <begin position="1"/>
        <end position="17"/>
    </location>
</feature>
<dbReference type="AlphaFoldDB" id="A0A5J6Z8W2"/>
<reference evidence="4" key="1">
    <citation type="submission" date="2019-10" db="EMBL/GenBank/DDBJ databases">
        <title>Complete genome sequence of Corynebacterium urogenitalis DSM 108747, isolated from the genital tract of a cow.</title>
        <authorList>
            <person name="Ruckert C."/>
            <person name="Ballas P."/>
            <person name="Wagener K."/>
            <person name="Drillich M."/>
            <person name="Kaempfer P."/>
            <person name="Busse H.-J."/>
            <person name="Ehling-Schulz M."/>
        </authorList>
    </citation>
    <scope>NUCLEOTIDE SEQUENCE [LARGE SCALE GENOMIC DNA]</scope>
    <source>
        <strain evidence="4">LMM 1652</strain>
    </source>
</reference>